<dbReference type="OrthoDB" id="9785698at2"/>
<keyword evidence="4" id="KW-1185">Reference proteome</keyword>
<feature type="region of interest" description="Disordered" evidence="1">
    <location>
        <begin position="142"/>
        <end position="176"/>
    </location>
</feature>
<feature type="domain" description="AB hydrolase-1" evidence="2">
    <location>
        <begin position="4"/>
        <end position="82"/>
    </location>
</feature>
<sequence>MNETHRVLFYDQRGAGLSERVAPDRLGVSDHLADLDALIAAHGQGPVVLIGHCWGAMPATAYFGHRSGAISRAVLIKPSFLDTEGLAGFETRRAALSRNPRGVWAGLLAGFRARGVTGDADAARDSVVGAVVHSFADHIRRTPTIARGSPTTPPPGGSAAARATPFGATRRPRSAP</sequence>
<dbReference type="InterPro" id="IPR029058">
    <property type="entry name" value="AB_hydrolase_fold"/>
</dbReference>
<evidence type="ECO:0000256" key="1">
    <source>
        <dbReference type="SAM" id="MobiDB-lite"/>
    </source>
</evidence>
<comment type="caution">
    <text evidence="3">The sequence shown here is derived from an EMBL/GenBank/DDBJ whole genome shotgun (WGS) entry which is preliminary data.</text>
</comment>
<dbReference type="AlphaFoldDB" id="A0A2G1MBS6"/>
<evidence type="ECO:0000259" key="2">
    <source>
        <dbReference type="Pfam" id="PF00561"/>
    </source>
</evidence>
<dbReference type="EMBL" id="NQWH01000056">
    <property type="protein sequence ID" value="PHP26184.1"/>
    <property type="molecule type" value="Genomic_DNA"/>
</dbReference>
<dbReference type="RefSeq" id="WP_099278672.1">
    <property type="nucleotide sequence ID" value="NZ_KZ304991.1"/>
</dbReference>
<name>A0A2G1MBS6_9RHOB</name>
<organism evidence="3 4">
    <name type="scientific">Limimaricola cinnabarinus</name>
    <dbReference type="NCBI Taxonomy" id="1125964"/>
    <lineage>
        <taxon>Bacteria</taxon>
        <taxon>Pseudomonadati</taxon>
        <taxon>Pseudomonadota</taxon>
        <taxon>Alphaproteobacteria</taxon>
        <taxon>Rhodobacterales</taxon>
        <taxon>Paracoccaceae</taxon>
        <taxon>Limimaricola</taxon>
    </lineage>
</organism>
<dbReference type="Gene3D" id="3.40.50.1820">
    <property type="entry name" value="alpha/beta hydrolase"/>
    <property type="match status" value="1"/>
</dbReference>
<dbReference type="SUPFAM" id="SSF53474">
    <property type="entry name" value="alpha/beta-Hydrolases"/>
    <property type="match status" value="1"/>
</dbReference>
<evidence type="ECO:0000313" key="3">
    <source>
        <dbReference type="EMBL" id="PHP26184.1"/>
    </source>
</evidence>
<dbReference type="Pfam" id="PF00561">
    <property type="entry name" value="Abhydrolase_1"/>
    <property type="match status" value="1"/>
</dbReference>
<evidence type="ECO:0000313" key="4">
    <source>
        <dbReference type="Proteomes" id="UP000221860"/>
    </source>
</evidence>
<proteinExistence type="predicted"/>
<protein>
    <recommendedName>
        <fullName evidence="2">AB hydrolase-1 domain-containing protein</fullName>
    </recommendedName>
</protein>
<gene>
    <name evidence="3" type="ORF">CJ301_17680</name>
</gene>
<accession>A0A2G1MBS6</accession>
<dbReference type="InterPro" id="IPR000073">
    <property type="entry name" value="AB_hydrolase_1"/>
</dbReference>
<dbReference type="Proteomes" id="UP000221860">
    <property type="component" value="Unassembled WGS sequence"/>
</dbReference>
<reference evidence="3 4" key="1">
    <citation type="submission" date="2017-08" db="EMBL/GenBank/DDBJ databases">
        <title>Draft Genome Sequence of Loktanella cinnabarina Strain XM1, Isolated from Coastal Surface Water.</title>
        <authorList>
            <person name="Ma R."/>
            <person name="Wang J."/>
            <person name="Wang Q."/>
            <person name="Ma Z."/>
            <person name="Li J."/>
            <person name="Chen L."/>
        </authorList>
    </citation>
    <scope>NUCLEOTIDE SEQUENCE [LARGE SCALE GENOMIC DNA]</scope>
    <source>
        <strain evidence="3 4">XM1</strain>
    </source>
</reference>